<feature type="transmembrane region" description="Helical" evidence="3">
    <location>
        <begin position="185"/>
        <end position="204"/>
    </location>
</feature>
<feature type="coiled-coil region" evidence="1">
    <location>
        <begin position="234"/>
        <end position="261"/>
    </location>
</feature>
<evidence type="ECO:0000256" key="2">
    <source>
        <dbReference type="SAM" id="MobiDB-lite"/>
    </source>
</evidence>
<evidence type="ECO:0000313" key="4">
    <source>
        <dbReference type="EMBL" id="KAH7565196.1"/>
    </source>
</evidence>
<proteinExistence type="predicted"/>
<feature type="region of interest" description="Disordered" evidence="2">
    <location>
        <begin position="31"/>
        <end position="50"/>
    </location>
</feature>
<dbReference type="EMBL" id="JAFEMO010000009">
    <property type="protein sequence ID" value="KAH7565196.1"/>
    <property type="molecule type" value="Genomic_DNA"/>
</dbReference>
<dbReference type="PANTHER" id="PTHR35469:SF5">
    <property type="entry name" value="TRANSMEMBRANE PROTEIN"/>
    <property type="match status" value="1"/>
</dbReference>
<keyword evidence="1" id="KW-0175">Coiled coil</keyword>
<feature type="transmembrane region" description="Helical" evidence="3">
    <location>
        <begin position="216"/>
        <end position="235"/>
    </location>
</feature>
<keyword evidence="3" id="KW-1133">Transmembrane helix</keyword>
<name>A0ABQ8HLG0_9ROSI</name>
<dbReference type="Proteomes" id="UP000827721">
    <property type="component" value="Unassembled WGS sequence"/>
</dbReference>
<keyword evidence="3" id="KW-0812">Transmembrane</keyword>
<keyword evidence="5" id="KW-1185">Reference proteome</keyword>
<feature type="compositionally biased region" description="Polar residues" evidence="2">
    <location>
        <begin position="1"/>
        <end position="10"/>
    </location>
</feature>
<sequence length="296" mass="33245">MAMATNNNVKSEARRRRIQDAGSDRLALITGRIQTLPPSPRTPAYSTSHLHARNESTPAVFFSQHDHETPRTPFFDQNNDGLDDATTFKMLKRDSSLGYLKGNTFDIGNKVDTKLHKINTDREAMQAPAVDDTKPETLPAKSVVQDTLNDEKQLLLEPSKPNQNKLFSSKRIHYCIINSEGTRSFCALVIAVLVVLSSINYPLLNIVSSENIVASRPLYILLLTDVMIVVAHVYLENRRELEEAEAERMQSQEEGHNLVEAIVLMERGLVVYQIIRGVFIDFSIYAVVVICGFSLM</sequence>
<evidence type="ECO:0000313" key="5">
    <source>
        <dbReference type="Proteomes" id="UP000827721"/>
    </source>
</evidence>
<accession>A0ABQ8HLG0</accession>
<feature type="transmembrane region" description="Helical" evidence="3">
    <location>
        <begin position="274"/>
        <end position="295"/>
    </location>
</feature>
<reference evidence="4 5" key="1">
    <citation type="submission" date="2021-02" db="EMBL/GenBank/DDBJ databases">
        <title>Plant Genome Project.</title>
        <authorList>
            <person name="Zhang R.-G."/>
        </authorList>
    </citation>
    <scope>NUCLEOTIDE SEQUENCE [LARGE SCALE GENOMIC DNA]</scope>
    <source>
        <tissue evidence="4">Leaves</tissue>
    </source>
</reference>
<gene>
    <name evidence="4" type="ORF">JRO89_XS09G0162000</name>
</gene>
<organism evidence="4 5">
    <name type="scientific">Xanthoceras sorbifolium</name>
    <dbReference type="NCBI Taxonomy" id="99658"/>
    <lineage>
        <taxon>Eukaryota</taxon>
        <taxon>Viridiplantae</taxon>
        <taxon>Streptophyta</taxon>
        <taxon>Embryophyta</taxon>
        <taxon>Tracheophyta</taxon>
        <taxon>Spermatophyta</taxon>
        <taxon>Magnoliopsida</taxon>
        <taxon>eudicotyledons</taxon>
        <taxon>Gunneridae</taxon>
        <taxon>Pentapetalae</taxon>
        <taxon>rosids</taxon>
        <taxon>malvids</taxon>
        <taxon>Sapindales</taxon>
        <taxon>Sapindaceae</taxon>
        <taxon>Xanthoceroideae</taxon>
        <taxon>Xanthoceras</taxon>
    </lineage>
</organism>
<comment type="caution">
    <text evidence="4">The sequence shown here is derived from an EMBL/GenBank/DDBJ whole genome shotgun (WGS) entry which is preliminary data.</text>
</comment>
<keyword evidence="3" id="KW-0472">Membrane</keyword>
<protein>
    <submittedName>
        <fullName evidence="4">Uncharacterized protein</fullName>
    </submittedName>
</protein>
<dbReference type="PANTHER" id="PTHR35469">
    <property type="entry name" value="TRANSMEMBRANE PROTEIN"/>
    <property type="match status" value="1"/>
</dbReference>
<evidence type="ECO:0000256" key="1">
    <source>
        <dbReference type="SAM" id="Coils"/>
    </source>
</evidence>
<feature type="region of interest" description="Disordered" evidence="2">
    <location>
        <begin position="1"/>
        <end position="23"/>
    </location>
</feature>
<evidence type="ECO:0000256" key="3">
    <source>
        <dbReference type="SAM" id="Phobius"/>
    </source>
</evidence>